<organism evidence="8 9">
    <name type="scientific">Bacillus thuringiensis</name>
    <dbReference type="NCBI Taxonomy" id="1428"/>
    <lineage>
        <taxon>Bacteria</taxon>
        <taxon>Bacillati</taxon>
        <taxon>Bacillota</taxon>
        <taxon>Bacilli</taxon>
        <taxon>Bacillales</taxon>
        <taxon>Bacillaceae</taxon>
        <taxon>Bacillus</taxon>
        <taxon>Bacillus cereus group</taxon>
    </lineage>
</organism>
<dbReference type="PANTHER" id="PTHR34138">
    <property type="entry name" value="CELL SHAPE-DETERMINING PROTEIN MREC"/>
    <property type="match status" value="1"/>
</dbReference>
<keyword evidence="6" id="KW-1133">Transmembrane helix</keyword>
<evidence type="ECO:0000256" key="4">
    <source>
        <dbReference type="ARBA" id="ARBA00032089"/>
    </source>
</evidence>
<keyword evidence="6" id="KW-0472">Membrane</keyword>
<dbReference type="PIRSF" id="PIRSF038471">
    <property type="entry name" value="MreC"/>
    <property type="match status" value="1"/>
</dbReference>
<evidence type="ECO:0000259" key="7">
    <source>
        <dbReference type="Pfam" id="PF04085"/>
    </source>
</evidence>
<dbReference type="Gene3D" id="2.40.10.350">
    <property type="entry name" value="Rod shape-determining protein MreC, domain 2"/>
    <property type="match status" value="1"/>
</dbReference>
<dbReference type="AlphaFoldDB" id="A0ABD6SJX1"/>
<evidence type="ECO:0000256" key="2">
    <source>
        <dbReference type="ARBA" id="ARBA00013855"/>
    </source>
</evidence>
<dbReference type="InterPro" id="IPR042175">
    <property type="entry name" value="Cell/Rod_MreC_2"/>
</dbReference>
<keyword evidence="5" id="KW-0175">Coiled coil</keyword>
<dbReference type="PANTHER" id="PTHR34138:SF1">
    <property type="entry name" value="CELL SHAPE-DETERMINING PROTEIN MREC"/>
    <property type="match status" value="1"/>
</dbReference>
<evidence type="ECO:0000256" key="6">
    <source>
        <dbReference type="SAM" id="Phobius"/>
    </source>
</evidence>
<accession>A0ABD6SJX1</accession>
<dbReference type="InterPro" id="IPR042177">
    <property type="entry name" value="Cell/Rod_1"/>
</dbReference>
<evidence type="ECO:0000256" key="1">
    <source>
        <dbReference type="ARBA" id="ARBA00009369"/>
    </source>
</evidence>
<gene>
    <name evidence="8" type="primary">mreC</name>
    <name evidence="8" type="ORF">CN461_23450</name>
</gene>
<feature type="transmembrane region" description="Helical" evidence="6">
    <location>
        <begin position="12"/>
        <end position="28"/>
    </location>
</feature>
<name>A0ABD6SJX1_BACTU</name>
<dbReference type="NCBIfam" id="TIGR00219">
    <property type="entry name" value="mreC"/>
    <property type="match status" value="1"/>
</dbReference>
<evidence type="ECO:0000256" key="3">
    <source>
        <dbReference type="ARBA" id="ARBA00022960"/>
    </source>
</evidence>
<comment type="caution">
    <text evidence="8">The sequence shown here is derived from an EMBL/GenBank/DDBJ whole genome shotgun (WGS) entry which is preliminary data.</text>
</comment>
<dbReference type="GO" id="GO:0008360">
    <property type="term" value="P:regulation of cell shape"/>
    <property type="evidence" value="ECO:0007669"/>
    <property type="project" value="UniProtKB-KW"/>
</dbReference>
<proteinExistence type="inferred from homology"/>
<dbReference type="EMBL" id="NTXF01000036">
    <property type="protein sequence ID" value="PEX45940.1"/>
    <property type="molecule type" value="Genomic_DNA"/>
</dbReference>
<keyword evidence="6" id="KW-0812">Transmembrane</keyword>
<comment type="similarity">
    <text evidence="1">Belongs to the MreC family.</text>
</comment>
<dbReference type="Gene3D" id="2.40.10.340">
    <property type="entry name" value="Rod shape-determining protein MreC, domain 1"/>
    <property type="match status" value="1"/>
</dbReference>
<feature type="coiled-coil region" evidence="5">
    <location>
        <begin position="30"/>
        <end position="94"/>
    </location>
</feature>
<dbReference type="RefSeq" id="WP_097981470.1">
    <property type="nucleotide sequence ID" value="NZ_NTRM01000032.1"/>
</dbReference>
<sequence length="253" mass="29522">MLRRILNRKVVWLFLFMAAISIVVYFFMHNKCIKNIAENIEETYQIYEENRLLKKSLQQYEVMKAQIYMLKNDKENLEKLYNKSKELKEQATYKFMHATVINRMLDKWYDRVAIDKGVQNGVKRDMAVITTDGFIGKVESVEQYTSIVNLVSKDERTNRLAVTLLTDRSILGFVTGYDEQKKVLKIEKIPKDKAEKIKKGDKFVTSNLSTKIISGLEVAEVVDQESDEYGLTQIIYAKPKANLYDLEHVILLE</sequence>
<evidence type="ECO:0000256" key="5">
    <source>
        <dbReference type="SAM" id="Coils"/>
    </source>
</evidence>
<dbReference type="Proteomes" id="UP000220502">
    <property type="component" value="Unassembled WGS sequence"/>
</dbReference>
<evidence type="ECO:0000313" key="8">
    <source>
        <dbReference type="EMBL" id="PEX45940.1"/>
    </source>
</evidence>
<feature type="domain" description="Rod shape-determining protein MreC beta-barrel core" evidence="7">
    <location>
        <begin position="100"/>
        <end position="252"/>
    </location>
</feature>
<dbReference type="Pfam" id="PF04085">
    <property type="entry name" value="MreC"/>
    <property type="match status" value="1"/>
</dbReference>
<protein>
    <recommendedName>
        <fullName evidence="2">Cell shape-determining protein MreC</fullName>
    </recommendedName>
    <alternativeName>
        <fullName evidence="4">Cell shape protein MreC</fullName>
    </alternativeName>
</protein>
<keyword evidence="3" id="KW-0133">Cell shape</keyword>
<evidence type="ECO:0000313" key="9">
    <source>
        <dbReference type="Proteomes" id="UP000220502"/>
    </source>
</evidence>
<dbReference type="InterPro" id="IPR007221">
    <property type="entry name" value="MreC"/>
</dbReference>
<dbReference type="InterPro" id="IPR055342">
    <property type="entry name" value="MreC_beta-barrel_core"/>
</dbReference>
<reference evidence="8 9" key="1">
    <citation type="submission" date="2017-09" db="EMBL/GenBank/DDBJ databases">
        <title>Large-scale bioinformatics analysis of Bacillus genomes uncovers conserved roles of natural products in bacterial physiology.</title>
        <authorList>
            <consortium name="Agbiome Team Llc"/>
            <person name="Bleich R.M."/>
            <person name="Kirk G.J."/>
            <person name="Santa Maria K.C."/>
            <person name="Allen S.E."/>
            <person name="Farag S."/>
            <person name="Shank E.A."/>
            <person name="Bowers A."/>
        </authorList>
    </citation>
    <scope>NUCLEOTIDE SEQUENCE [LARGE SCALE GENOMIC DNA]</scope>
    <source>
        <strain evidence="8 9">AFS007900</strain>
    </source>
</reference>